<dbReference type="Pfam" id="PF03816">
    <property type="entry name" value="LytR_cpsA_psr"/>
    <property type="match status" value="1"/>
</dbReference>
<proteinExistence type="inferred from homology"/>
<reference evidence="5" key="1">
    <citation type="journal article" date="2019" name="Int. J. Syst. Evol. Microbiol.">
        <title>The Global Catalogue of Microorganisms (GCM) 10K type strain sequencing project: providing services to taxonomists for standard genome sequencing and annotation.</title>
        <authorList>
            <consortium name="The Broad Institute Genomics Platform"/>
            <consortium name="The Broad Institute Genome Sequencing Center for Infectious Disease"/>
            <person name="Wu L."/>
            <person name="Ma J."/>
        </authorList>
    </citation>
    <scope>NUCLEOTIDE SEQUENCE [LARGE SCALE GENOMIC DNA]</scope>
    <source>
        <strain evidence="5">JCM 18961</strain>
    </source>
</reference>
<dbReference type="Proteomes" id="UP001500556">
    <property type="component" value="Unassembled WGS sequence"/>
</dbReference>
<comment type="caution">
    <text evidence="4">The sequence shown here is derived from an EMBL/GenBank/DDBJ whole genome shotgun (WGS) entry which is preliminary data.</text>
</comment>
<dbReference type="EMBL" id="BAABLO010000001">
    <property type="protein sequence ID" value="GAA4710030.1"/>
    <property type="molecule type" value="Genomic_DNA"/>
</dbReference>
<dbReference type="NCBIfam" id="TIGR00350">
    <property type="entry name" value="lytR_cpsA_psr"/>
    <property type="match status" value="1"/>
</dbReference>
<evidence type="ECO:0000256" key="2">
    <source>
        <dbReference type="SAM" id="MobiDB-lite"/>
    </source>
</evidence>
<dbReference type="InterPro" id="IPR050922">
    <property type="entry name" value="LytR/CpsA/Psr_CW_biosynth"/>
</dbReference>
<evidence type="ECO:0000313" key="4">
    <source>
        <dbReference type="EMBL" id="GAA4710030.1"/>
    </source>
</evidence>
<feature type="domain" description="Cell envelope-related transcriptional attenuator" evidence="3">
    <location>
        <begin position="194"/>
        <end position="318"/>
    </location>
</feature>
<keyword evidence="5" id="KW-1185">Reference proteome</keyword>
<evidence type="ECO:0000313" key="5">
    <source>
        <dbReference type="Proteomes" id="UP001500556"/>
    </source>
</evidence>
<comment type="similarity">
    <text evidence="1">Belongs to the LytR/CpsA/Psr (LCP) family.</text>
</comment>
<dbReference type="PANTHER" id="PTHR33392">
    <property type="entry name" value="POLYISOPRENYL-TEICHOIC ACID--PEPTIDOGLYCAN TEICHOIC ACID TRANSFERASE TAGU"/>
    <property type="match status" value="1"/>
</dbReference>
<name>A0ABP8XKF8_9MICO</name>
<organism evidence="4 5">
    <name type="scientific">Pedococcus ginsenosidimutans</name>
    <dbReference type="NCBI Taxonomy" id="490570"/>
    <lineage>
        <taxon>Bacteria</taxon>
        <taxon>Bacillati</taxon>
        <taxon>Actinomycetota</taxon>
        <taxon>Actinomycetes</taxon>
        <taxon>Micrococcales</taxon>
        <taxon>Intrasporangiaceae</taxon>
        <taxon>Pedococcus</taxon>
    </lineage>
</organism>
<gene>
    <name evidence="4" type="ORF">GCM10025782_02580</name>
</gene>
<accession>A0ABP8XKF8</accession>
<dbReference type="InterPro" id="IPR004474">
    <property type="entry name" value="LytR_CpsA_psr"/>
</dbReference>
<dbReference type="PANTHER" id="PTHR33392:SF6">
    <property type="entry name" value="POLYISOPRENYL-TEICHOIC ACID--PEPTIDOGLYCAN TEICHOIC ACID TRANSFERASE TAGU"/>
    <property type="match status" value="1"/>
</dbReference>
<feature type="compositionally biased region" description="Low complexity" evidence="2">
    <location>
        <begin position="43"/>
        <end position="57"/>
    </location>
</feature>
<evidence type="ECO:0000256" key="1">
    <source>
        <dbReference type="ARBA" id="ARBA00006068"/>
    </source>
</evidence>
<evidence type="ECO:0000259" key="3">
    <source>
        <dbReference type="Pfam" id="PF03816"/>
    </source>
</evidence>
<dbReference type="Gene3D" id="3.40.630.190">
    <property type="entry name" value="LCP protein"/>
    <property type="match status" value="1"/>
</dbReference>
<sequence length="402" mass="41203">MTVAPTSPRFSLPSSLPRRSMLLGLVAAPLTVAACSGDKKKPATPSSSSSSTTTTTAPAPPKAAVTGKGLPKDLLAVMGALYLGGKVPATGNVASALSKRRTAKTSVAVSGTTGKWMGSTVASVVHGKDVTLLVNGASSWSVVGGWWPSLSVYRPPFPTMRVLAVGSDARTGQPVEKCRGDALHIIGVDHKGVGGMVGIPRDSWVPLSTGGNAKVNAALVFGGPKALVRTIEQASGVQIDGYVITGFKGFRGMVDSLGGIIFVAKHSLRSVDNFQIVKAGTNKLTSKTALALARERKHLPNGDFGRSANQGELIKAGMVMAQKLGPAQLARLLGLMGPHLATSLTPAEVLNLCAGLYLSDAAKVSNKVVPGAIGTREGQSVVLLGSQAHSTFADMKDGRLGA</sequence>
<protein>
    <recommendedName>
        <fullName evidence="3">Cell envelope-related transcriptional attenuator domain-containing protein</fullName>
    </recommendedName>
</protein>
<feature type="region of interest" description="Disordered" evidence="2">
    <location>
        <begin position="36"/>
        <end position="65"/>
    </location>
</feature>